<feature type="domain" description="GFO/IDH/MocA-like oxidoreductase" evidence="4">
    <location>
        <begin position="380"/>
        <end position="469"/>
    </location>
</feature>
<reference evidence="5" key="1">
    <citation type="journal article" date="2020" name="mSystems">
        <title>Genome- and Community-Level Interaction Insights into Carbon Utilization and Element Cycling Functions of Hydrothermarchaeota in Hydrothermal Sediment.</title>
        <authorList>
            <person name="Zhou Z."/>
            <person name="Liu Y."/>
            <person name="Xu W."/>
            <person name="Pan J."/>
            <person name="Luo Z.H."/>
            <person name="Li M."/>
        </authorList>
    </citation>
    <scope>NUCLEOTIDE SEQUENCE [LARGE SCALE GENOMIC DNA]</scope>
    <source>
        <strain evidence="5">HyVt-102</strain>
    </source>
</reference>
<name>A0A7C0VBD1_UNCW3</name>
<dbReference type="Pfam" id="PF00107">
    <property type="entry name" value="ADH_zinc_N"/>
    <property type="match status" value="1"/>
</dbReference>
<feature type="non-terminal residue" evidence="5">
    <location>
        <position position="1"/>
    </location>
</feature>
<dbReference type="Pfam" id="PF22725">
    <property type="entry name" value="GFO_IDH_MocA_C3"/>
    <property type="match status" value="1"/>
</dbReference>
<dbReference type="SUPFAM" id="SSF51735">
    <property type="entry name" value="NAD(P)-binding Rossmann-fold domains"/>
    <property type="match status" value="2"/>
</dbReference>
<dbReference type="SUPFAM" id="SSF55347">
    <property type="entry name" value="Glyceraldehyde-3-phosphate dehydrogenase-like, C-terminal domain"/>
    <property type="match status" value="1"/>
</dbReference>
<dbReference type="Pfam" id="PF01408">
    <property type="entry name" value="GFO_IDH_MocA"/>
    <property type="match status" value="1"/>
</dbReference>
<evidence type="ECO:0000313" key="5">
    <source>
        <dbReference type="EMBL" id="HDI83233.1"/>
    </source>
</evidence>
<dbReference type="EMBL" id="DQWE01000263">
    <property type="protein sequence ID" value="HDI83233.1"/>
    <property type="molecule type" value="Genomic_DNA"/>
</dbReference>
<feature type="domain" description="Alcohol dehydrogenase-like C-terminal" evidence="2">
    <location>
        <begin position="20"/>
        <end position="138"/>
    </location>
</feature>
<protein>
    <submittedName>
        <fullName evidence="5">Oxidoreductase</fullName>
    </submittedName>
</protein>
<evidence type="ECO:0000259" key="2">
    <source>
        <dbReference type="Pfam" id="PF00107"/>
    </source>
</evidence>
<evidence type="ECO:0000256" key="1">
    <source>
        <dbReference type="SAM" id="Phobius"/>
    </source>
</evidence>
<dbReference type="InterPro" id="IPR055170">
    <property type="entry name" value="GFO_IDH_MocA-like_dom"/>
</dbReference>
<evidence type="ECO:0000259" key="3">
    <source>
        <dbReference type="Pfam" id="PF01408"/>
    </source>
</evidence>
<feature type="domain" description="Gfo/Idh/MocA-like oxidoreductase N-terminal" evidence="3">
    <location>
        <begin position="236"/>
        <end position="353"/>
    </location>
</feature>
<dbReference type="AlphaFoldDB" id="A0A7C0VBD1"/>
<dbReference type="InterPro" id="IPR000683">
    <property type="entry name" value="Gfo/Idh/MocA-like_OxRdtase_N"/>
</dbReference>
<comment type="caution">
    <text evidence="5">The sequence shown here is derived from an EMBL/GenBank/DDBJ whole genome shotgun (WGS) entry which is preliminary data.</text>
</comment>
<dbReference type="Gene3D" id="3.30.360.10">
    <property type="entry name" value="Dihydrodipicolinate Reductase, domain 2"/>
    <property type="match status" value="1"/>
</dbReference>
<dbReference type="Gene3D" id="3.90.180.10">
    <property type="entry name" value="Medium-chain alcohol dehydrogenases, catalytic domain"/>
    <property type="match status" value="1"/>
</dbReference>
<dbReference type="InterPro" id="IPR013149">
    <property type="entry name" value="ADH-like_C"/>
</dbReference>
<dbReference type="PANTHER" id="PTHR43377">
    <property type="entry name" value="BILIVERDIN REDUCTASE A"/>
    <property type="match status" value="1"/>
</dbReference>
<dbReference type="CDD" id="cd08255">
    <property type="entry name" value="2-desacetyl-2-hydroxyethyl_bacteriochlorophyllide_like"/>
    <property type="match status" value="1"/>
</dbReference>
<dbReference type="GO" id="GO:0000166">
    <property type="term" value="F:nucleotide binding"/>
    <property type="evidence" value="ECO:0007669"/>
    <property type="project" value="InterPro"/>
</dbReference>
<sequence>VRQADVRVGERVGVIGLGLIGLLTLQILKASGCRVFGIDVDREAIKRAEGFGLDAGSISGEGIEERVATFTDGFGLDSVIITAGTRSSEPIHTASRILRDRGKVVVVGAVGMELEREPFYMKELSLSLSRSYGPGRYDPVYEEKGIDYPIGYVRWTEQRNMEAFLDLVAQKKINVKTLITHRFTIERADEAYDLILNRREPFIGVVFEYGEALTEKVKTIQVSPPVEKKEDVVVAGVIGAGSFGKTFIIPALKSNPHVQLSMVATSHGAGAVNVAKRFGFYRATSDAEEILSNPDINTVFILTRHNLHAPYVLRAIEEGKNVYVEKPLAISLEDVERIAEKLKENPVKIMVGFNRRFSPHAERLKSLFGDEHGPLIIHYRVNAGALPPDHWTRDPDIGGGRIIGEGCHFLDFTRFLTGGRIIEVKLYPAGDRENVIMVVSFEDGSMASIHYTTTGDKSFPKERVEVIGDGKVGIIDDYRTTILSSGGNRNVFKSKSQDKGYVQEINAFVDYVLGKKGPAIPPEEILEVSEWIIRVTMT</sequence>
<dbReference type="Gene3D" id="3.40.50.720">
    <property type="entry name" value="NAD(P)-binding Rossmann-like Domain"/>
    <property type="match status" value="2"/>
</dbReference>
<dbReference type="InterPro" id="IPR036291">
    <property type="entry name" value="NAD(P)-bd_dom_sf"/>
</dbReference>
<gene>
    <name evidence="5" type="ORF">ENF18_05530</name>
</gene>
<keyword evidence="1" id="KW-0472">Membrane</keyword>
<feature type="transmembrane region" description="Helical" evidence="1">
    <location>
        <begin position="12"/>
        <end position="28"/>
    </location>
</feature>
<dbReference type="Proteomes" id="UP000885847">
    <property type="component" value="Unassembled WGS sequence"/>
</dbReference>
<proteinExistence type="predicted"/>
<dbReference type="InterPro" id="IPR051450">
    <property type="entry name" value="Gfo/Idh/MocA_Oxidoreductases"/>
</dbReference>
<evidence type="ECO:0000259" key="4">
    <source>
        <dbReference type="Pfam" id="PF22725"/>
    </source>
</evidence>
<keyword evidence="1" id="KW-0812">Transmembrane</keyword>
<accession>A0A7C0VBD1</accession>
<keyword evidence="1" id="KW-1133">Transmembrane helix</keyword>
<organism evidence="5">
    <name type="scientific">candidate division WOR-3 bacterium</name>
    <dbReference type="NCBI Taxonomy" id="2052148"/>
    <lineage>
        <taxon>Bacteria</taxon>
        <taxon>Bacteria division WOR-3</taxon>
    </lineage>
</organism>
<dbReference type="PANTHER" id="PTHR43377:SF1">
    <property type="entry name" value="BILIVERDIN REDUCTASE A"/>
    <property type="match status" value="1"/>
</dbReference>